<dbReference type="AlphaFoldDB" id="F0W247"/>
<evidence type="ECO:0000313" key="1">
    <source>
        <dbReference type="EMBL" id="CCA15129.1"/>
    </source>
</evidence>
<organism evidence="1">
    <name type="scientific">Albugo laibachii Nc14</name>
    <dbReference type="NCBI Taxonomy" id="890382"/>
    <lineage>
        <taxon>Eukaryota</taxon>
        <taxon>Sar</taxon>
        <taxon>Stramenopiles</taxon>
        <taxon>Oomycota</taxon>
        <taxon>Peronosporomycetes</taxon>
        <taxon>Albuginales</taxon>
        <taxon>Albuginaceae</taxon>
        <taxon>Albugo</taxon>
    </lineage>
</organism>
<proteinExistence type="predicted"/>
<dbReference type="HOGENOM" id="CLU_2890432_0_0_1"/>
<name>F0W247_9STRA</name>
<reference evidence="1" key="1">
    <citation type="journal article" date="2011" name="PLoS Biol.">
        <title>Gene gain and loss during evolution of obligate parasitism in the white rust pathogen of Arabidopsis thaliana.</title>
        <authorList>
            <person name="Kemen E."/>
            <person name="Gardiner A."/>
            <person name="Schultz-Larsen T."/>
            <person name="Kemen A.C."/>
            <person name="Balmuth A.L."/>
            <person name="Robert-Seilaniantz A."/>
            <person name="Bailey K."/>
            <person name="Holub E."/>
            <person name="Studholme D.J."/>
            <person name="Maclean D."/>
            <person name="Jones J.D."/>
        </authorList>
    </citation>
    <scope>NUCLEOTIDE SEQUENCE</scope>
</reference>
<protein>
    <submittedName>
        <fullName evidence="1">AlNc14C9G1123 protein</fullName>
    </submittedName>
</protein>
<sequence length="70" mass="8382">MKEKAYPMFLKEFHPNTILYHYLDSYFRVQSYEINGTGIVPLNCSLVNFKTEISLYITETLLRTMQHLFE</sequence>
<accession>F0W247</accession>
<gene>
    <name evidence="1" type="primary">AlNc14C9G1123</name>
    <name evidence="1" type="ORF">ALNC14_012720</name>
</gene>
<dbReference type="EMBL" id="FR824054">
    <property type="protein sequence ID" value="CCA15129.1"/>
    <property type="molecule type" value="Genomic_DNA"/>
</dbReference>
<reference evidence="1" key="2">
    <citation type="submission" date="2011-02" db="EMBL/GenBank/DDBJ databases">
        <authorList>
            <person name="MacLean D."/>
        </authorList>
    </citation>
    <scope>NUCLEOTIDE SEQUENCE</scope>
</reference>